<dbReference type="PROSITE" id="PS50977">
    <property type="entry name" value="HTH_TETR_2"/>
    <property type="match status" value="1"/>
</dbReference>
<dbReference type="OrthoDB" id="7828598at2"/>
<dbReference type="KEGG" id="aoz:HUE56_15895"/>
<protein>
    <submittedName>
        <fullName evidence="5">TetR family transcriptional regulator</fullName>
    </submittedName>
</protein>
<evidence type="ECO:0000313" key="5">
    <source>
        <dbReference type="EMBL" id="QKS51918.1"/>
    </source>
</evidence>
<evidence type="ECO:0000313" key="6">
    <source>
        <dbReference type="Proteomes" id="UP000509702"/>
    </source>
</evidence>
<name>A0A6N1AL87_9PROT</name>
<accession>A0A6N1AL87</accession>
<dbReference type="RefSeq" id="WP_149198489.1">
    <property type="nucleotide sequence ID" value="NZ_BSOV01000079.1"/>
</dbReference>
<organism evidence="5 6">
    <name type="scientific">Azospirillum oryzae</name>
    <dbReference type="NCBI Taxonomy" id="286727"/>
    <lineage>
        <taxon>Bacteria</taxon>
        <taxon>Pseudomonadati</taxon>
        <taxon>Pseudomonadota</taxon>
        <taxon>Alphaproteobacteria</taxon>
        <taxon>Rhodospirillales</taxon>
        <taxon>Azospirillaceae</taxon>
        <taxon>Azospirillum</taxon>
    </lineage>
</organism>
<gene>
    <name evidence="5" type="ORF">HUE56_15895</name>
</gene>
<reference evidence="5 6" key="1">
    <citation type="submission" date="2020-06" db="EMBL/GenBank/DDBJ databases">
        <title>Complete genome of Azosprillum oryzae KACC14407.</title>
        <authorList>
            <person name="Kim M."/>
            <person name="Park Y.-J."/>
            <person name="Shin J.-H."/>
        </authorList>
    </citation>
    <scope>NUCLEOTIDE SEQUENCE [LARGE SCALE GENOMIC DNA]</scope>
    <source>
        <strain evidence="5 6">KACC 14407</strain>
    </source>
</reference>
<dbReference type="InterPro" id="IPR009057">
    <property type="entry name" value="Homeodomain-like_sf"/>
</dbReference>
<proteinExistence type="predicted"/>
<feature type="region of interest" description="Disordered" evidence="3">
    <location>
        <begin position="1"/>
        <end position="22"/>
    </location>
</feature>
<keyword evidence="6" id="KW-1185">Reference proteome</keyword>
<evidence type="ECO:0000256" key="2">
    <source>
        <dbReference type="PROSITE-ProRule" id="PRU00335"/>
    </source>
</evidence>
<evidence type="ECO:0000259" key="4">
    <source>
        <dbReference type="PROSITE" id="PS50977"/>
    </source>
</evidence>
<dbReference type="EMBL" id="CP054619">
    <property type="protein sequence ID" value="QKS51918.1"/>
    <property type="molecule type" value="Genomic_DNA"/>
</dbReference>
<dbReference type="InterPro" id="IPR001647">
    <property type="entry name" value="HTH_TetR"/>
</dbReference>
<dbReference type="GO" id="GO:0003677">
    <property type="term" value="F:DNA binding"/>
    <property type="evidence" value="ECO:0007669"/>
    <property type="project" value="UniProtKB-UniRule"/>
</dbReference>
<keyword evidence="1 2" id="KW-0238">DNA-binding</keyword>
<dbReference type="Proteomes" id="UP000509702">
    <property type="component" value="Chromosome"/>
</dbReference>
<feature type="DNA-binding region" description="H-T-H motif" evidence="2">
    <location>
        <begin position="49"/>
        <end position="68"/>
    </location>
</feature>
<evidence type="ECO:0000256" key="3">
    <source>
        <dbReference type="SAM" id="MobiDB-lite"/>
    </source>
</evidence>
<dbReference type="AlphaFoldDB" id="A0A6N1AL87"/>
<dbReference type="Gene3D" id="1.10.357.10">
    <property type="entry name" value="Tetracycline Repressor, domain 2"/>
    <property type="match status" value="1"/>
</dbReference>
<evidence type="ECO:0000256" key="1">
    <source>
        <dbReference type="ARBA" id="ARBA00023125"/>
    </source>
</evidence>
<feature type="domain" description="HTH tetR-type" evidence="4">
    <location>
        <begin position="26"/>
        <end position="86"/>
    </location>
</feature>
<sequence length="232" mass="25214">MSDMSSDKPEDNSFRSDPARDFADPDALDRAVASAAMGLAAEKGWRHVSLLEVAHTAGIPLSRFHHRYRGRADLLAAVSRVADETVLAGDIAADPTESARDRLFDVMMRRFDALRPFRDGLRSVVRDLPADPATALAFSCAFGRSMAWMLRAAGIDPDQRGGAALVAGLGTVHARVMRVFLNDDTADLSRTMAALDNALRGAERWGATFCRWTKRRGPLHRSSGTESMSSGI</sequence>
<dbReference type="SUPFAM" id="SSF46689">
    <property type="entry name" value="Homeodomain-like"/>
    <property type="match status" value="1"/>
</dbReference>